<keyword evidence="11" id="KW-1185">Reference proteome</keyword>
<dbReference type="Proteomes" id="UP001207408">
    <property type="component" value="Unassembled WGS sequence"/>
</dbReference>
<dbReference type="AlphaFoldDB" id="A0AAE3MEQ7"/>
<dbReference type="InterPro" id="IPR017871">
    <property type="entry name" value="ABC_transporter-like_CS"/>
</dbReference>
<evidence type="ECO:0000256" key="7">
    <source>
        <dbReference type="ARBA" id="ARBA00023136"/>
    </source>
</evidence>
<dbReference type="GO" id="GO:0140359">
    <property type="term" value="F:ABC-type transporter activity"/>
    <property type="evidence" value="ECO:0007669"/>
    <property type="project" value="InterPro"/>
</dbReference>
<keyword evidence="4" id="KW-0547">Nucleotide-binding</keyword>
<sequence length="1031" mass="118482">MSEGILKALIQLFALVAFPDKDSKSRRNIVKNFLDQQLNKQMVEEYLNIYETHYQEHVSKLEKLQKREIERSTLTANSVKALKISNAINKELVHYQKLIVIIQLIEFLKAGVEISHFEKDFVSTIAQTFHIKDEEYRLMENFIIGDQNTLIDNKNLLIINKESATSFRNSRHIQRVNLNDEIQVLHLESGDLYLLRIGINEDISVNGQPLNPQRIHVLTPGSSLRNTRIIPIYYSDIAGTFTSDNISNPITFDVDNISYSFKNKSIGIQPMSFQSESGKLVGIMGASGAGKSTLTNILSGIHKPQQGTVKINNVDIHENPGEIEGLIGYVSQDDLLMEKLTVYQNLYYNAKLCFGDYSEFNIKKRVLRILSSLGLNDIKDMKVGSPLNKKISGGQRKRLNIALELIREPAILFLDEPTSGLSSRDSANILDLLKELALKGKLVFVVIHQPSSDIFKMFNQLLVLDTGGYLIYNGDPVDSITYFKSNINQANKEDSECHTCGNVNPEQVLNIVSSHVIDEYGTFTPNRKIDPQDWYQRFLNTNNKIKKSRNIPNTPLPDINFRVPNKLKQLGVFIKRDVLSKISNPQYLVINLLETPILALLLSLIIKFYNVDASNSQGYVYQNNPNVVIYIIMAVIIALFVGLTVSAEEIIKDKKILKREEFLNLSRLSYLLSKACILTVISAVQTFLFVLLGNSIIEIKGMFFEYWIILFSCATFANILGLIISDSFKEVVNIYILIPFLIIPQIILSGVFISYDNLNPKISNPEKIPWYGEIITARWAFEALAVNQFKNNKYEKEFYIYDKIKSEAKYKKEYLIPSLSAKLDNCLKYYQNNDTTKLKYTLEILNKEIKKENSLGIIKNNICIDKPLTVNSFDSIRYNNIKFAFKNQRNAYIKVFNKTDLISDKKIKDLTHSKEKRNEFNSIKKNYHNLELERFVRNTNNIFSNKIIEYKGNMIQKTDPIFKDPSNKFLFAHFLSPYKNFGKIKLDSIWANTIVLWVMNILLFVLLYYGLLKNTLDYIEEKLNHIKHKRE</sequence>
<dbReference type="InterPro" id="IPR050352">
    <property type="entry name" value="ABCG_transporters"/>
</dbReference>
<protein>
    <submittedName>
        <fullName evidence="10">ATP-binding cassette domain-containing protein</fullName>
    </submittedName>
</protein>
<dbReference type="PROSITE" id="PS00211">
    <property type="entry name" value="ABC_TRANSPORTER_1"/>
    <property type="match status" value="1"/>
</dbReference>
<evidence type="ECO:0000313" key="11">
    <source>
        <dbReference type="Proteomes" id="UP001207408"/>
    </source>
</evidence>
<dbReference type="EMBL" id="JAPDPI010000021">
    <property type="protein sequence ID" value="MCW3806250.1"/>
    <property type="molecule type" value="Genomic_DNA"/>
</dbReference>
<dbReference type="InterPro" id="IPR003593">
    <property type="entry name" value="AAA+_ATPase"/>
</dbReference>
<evidence type="ECO:0000256" key="1">
    <source>
        <dbReference type="ARBA" id="ARBA00004141"/>
    </source>
</evidence>
<dbReference type="PROSITE" id="PS50893">
    <property type="entry name" value="ABC_TRANSPORTER_2"/>
    <property type="match status" value="1"/>
</dbReference>
<keyword evidence="5 10" id="KW-0067">ATP-binding</keyword>
<evidence type="ECO:0000256" key="8">
    <source>
        <dbReference type="SAM" id="Phobius"/>
    </source>
</evidence>
<feature type="transmembrane region" description="Helical" evidence="8">
    <location>
        <begin position="989"/>
        <end position="1011"/>
    </location>
</feature>
<comment type="caution">
    <text evidence="10">The sequence shown here is derived from an EMBL/GenBank/DDBJ whole genome shotgun (WGS) entry which is preliminary data.</text>
</comment>
<feature type="transmembrane region" description="Helical" evidence="8">
    <location>
        <begin position="667"/>
        <end position="692"/>
    </location>
</feature>
<evidence type="ECO:0000256" key="2">
    <source>
        <dbReference type="ARBA" id="ARBA00022448"/>
    </source>
</evidence>
<dbReference type="GO" id="GO:0016887">
    <property type="term" value="F:ATP hydrolysis activity"/>
    <property type="evidence" value="ECO:0007669"/>
    <property type="project" value="InterPro"/>
</dbReference>
<dbReference type="InterPro" id="IPR027417">
    <property type="entry name" value="P-loop_NTPase"/>
</dbReference>
<evidence type="ECO:0000256" key="5">
    <source>
        <dbReference type="ARBA" id="ARBA00022840"/>
    </source>
</evidence>
<dbReference type="PANTHER" id="PTHR48041:SF139">
    <property type="entry name" value="PROTEIN SCARLET"/>
    <property type="match status" value="1"/>
</dbReference>
<evidence type="ECO:0000256" key="3">
    <source>
        <dbReference type="ARBA" id="ARBA00022692"/>
    </source>
</evidence>
<dbReference type="InterPro" id="IPR013525">
    <property type="entry name" value="ABC2_TM"/>
</dbReference>
<comment type="subcellular location">
    <subcellularLocation>
        <location evidence="1">Membrane</location>
        <topology evidence="1">Multi-pass membrane protein</topology>
    </subcellularLocation>
</comment>
<dbReference type="GO" id="GO:0005524">
    <property type="term" value="F:ATP binding"/>
    <property type="evidence" value="ECO:0007669"/>
    <property type="project" value="UniProtKB-KW"/>
</dbReference>
<accession>A0AAE3MEQ7</accession>
<evidence type="ECO:0000256" key="6">
    <source>
        <dbReference type="ARBA" id="ARBA00022989"/>
    </source>
</evidence>
<organism evidence="10 11">
    <name type="scientific">Plebeiibacterium marinum</name>
    <dbReference type="NCBI Taxonomy" id="2992111"/>
    <lineage>
        <taxon>Bacteria</taxon>
        <taxon>Pseudomonadati</taxon>
        <taxon>Bacteroidota</taxon>
        <taxon>Bacteroidia</taxon>
        <taxon>Marinilabiliales</taxon>
        <taxon>Marinilabiliaceae</taxon>
        <taxon>Plebeiibacterium</taxon>
    </lineage>
</organism>
<reference evidence="10" key="1">
    <citation type="submission" date="2022-10" db="EMBL/GenBank/DDBJ databases">
        <authorList>
            <person name="Yu W.X."/>
        </authorList>
    </citation>
    <scope>NUCLEOTIDE SEQUENCE</scope>
    <source>
        <strain evidence="10">D04</strain>
    </source>
</reference>
<keyword evidence="7 8" id="KW-0472">Membrane</keyword>
<feature type="domain" description="ABC transporter" evidence="9">
    <location>
        <begin position="252"/>
        <end position="492"/>
    </location>
</feature>
<dbReference type="SUPFAM" id="SSF52540">
    <property type="entry name" value="P-loop containing nucleoside triphosphate hydrolases"/>
    <property type="match status" value="1"/>
</dbReference>
<dbReference type="SMART" id="SM00382">
    <property type="entry name" value="AAA"/>
    <property type="match status" value="1"/>
</dbReference>
<keyword evidence="3 8" id="KW-0812">Transmembrane</keyword>
<dbReference type="RefSeq" id="WP_301199622.1">
    <property type="nucleotide sequence ID" value="NZ_JAPDPI010000021.1"/>
</dbReference>
<dbReference type="GO" id="GO:0016020">
    <property type="term" value="C:membrane"/>
    <property type="evidence" value="ECO:0007669"/>
    <property type="project" value="UniProtKB-SubCell"/>
</dbReference>
<evidence type="ECO:0000313" key="10">
    <source>
        <dbReference type="EMBL" id="MCW3806250.1"/>
    </source>
</evidence>
<keyword evidence="6 8" id="KW-1133">Transmembrane helix</keyword>
<feature type="transmembrane region" description="Helical" evidence="8">
    <location>
        <begin position="736"/>
        <end position="755"/>
    </location>
</feature>
<name>A0AAE3MEQ7_9BACT</name>
<dbReference type="Pfam" id="PF00005">
    <property type="entry name" value="ABC_tran"/>
    <property type="match status" value="1"/>
</dbReference>
<dbReference type="PANTHER" id="PTHR48041">
    <property type="entry name" value="ABC TRANSPORTER G FAMILY MEMBER 28"/>
    <property type="match status" value="1"/>
</dbReference>
<dbReference type="InterPro" id="IPR003439">
    <property type="entry name" value="ABC_transporter-like_ATP-bd"/>
</dbReference>
<evidence type="ECO:0000256" key="4">
    <source>
        <dbReference type="ARBA" id="ARBA00022741"/>
    </source>
</evidence>
<proteinExistence type="predicted"/>
<feature type="transmembrane region" description="Helical" evidence="8">
    <location>
        <begin position="627"/>
        <end position="647"/>
    </location>
</feature>
<feature type="transmembrane region" description="Helical" evidence="8">
    <location>
        <begin position="704"/>
        <end position="724"/>
    </location>
</feature>
<keyword evidence="2" id="KW-0813">Transport</keyword>
<evidence type="ECO:0000259" key="9">
    <source>
        <dbReference type="PROSITE" id="PS50893"/>
    </source>
</evidence>
<dbReference type="Pfam" id="PF01061">
    <property type="entry name" value="ABC2_membrane"/>
    <property type="match status" value="1"/>
</dbReference>
<dbReference type="Gene3D" id="3.40.50.300">
    <property type="entry name" value="P-loop containing nucleotide triphosphate hydrolases"/>
    <property type="match status" value="1"/>
</dbReference>
<gene>
    <name evidence="10" type="ORF">OM074_11490</name>
</gene>